<dbReference type="PROSITE" id="PS50112">
    <property type="entry name" value="PAS"/>
    <property type="match status" value="1"/>
</dbReference>
<dbReference type="Pfam" id="PF02518">
    <property type="entry name" value="HATPase_c"/>
    <property type="match status" value="1"/>
</dbReference>
<dbReference type="FunFam" id="3.30.565.10:FF:000010">
    <property type="entry name" value="Sensor histidine kinase RcsC"/>
    <property type="match status" value="1"/>
</dbReference>
<dbReference type="InterPro" id="IPR035965">
    <property type="entry name" value="PAS-like_dom_sf"/>
</dbReference>
<feature type="domain" description="Response regulatory" evidence="13">
    <location>
        <begin position="806"/>
        <end position="927"/>
    </location>
</feature>
<evidence type="ECO:0000256" key="1">
    <source>
        <dbReference type="ARBA" id="ARBA00000085"/>
    </source>
</evidence>
<evidence type="ECO:0000256" key="8">
    <source>
        <dbReference type="ARBA" id="ARBA00023012"/>
    </source>
</evidence>
<evidence type="ECO:0000256" key="2">
    <source>
        <dbReference type="ARBA" id="ARBA00006402"/>
    </source>
</evidence>
<dbReference type="InterPro" id="IPR011006">
    <property type="entry name" value="CheY-like_superfamily"/>
</dbReference>
<sequence length="928" mass="104425">MGDMTEQDSAHAAENTVIKCPAVLEALRTGIICCLLDEDLTFLWGNSSFFSGIGYTAERFGGLFSTLRQYYAAMPDVFSCIRQELTQAVENERQDIELTVRLPLKEGGYSWKHLYGTVREDSLAGGKVLQAELAGVDALAAGKEEQERLYRQKLQYFHFMLDTYEGNAYISDMDTYELLYVNQHSCEVLGMPAVKAAGRKCYEVIQGRTSPCPFCTNSKITENEFYEWEFQNPVLERTFRIKNRIIDWEGHRARLELSHDMYSTEYKLAKKDQERDALVRSVPGGLARVDGRDMRTVLWYSGSFLDLIGYTKEEFEQEMHSQCSYVHPDDKERVAAVMLQSRETGRPTMVESRIFTQDGKVKILLMTCSYVSGEENWDGIPSYYTVGIDVTAERTEQARQRQALEDACQAAQIANDAKTNFLSSMSHDIRTPMNAIIGMAVIAQANLQSPEKIQDCLNKINVSSRHLLNLINEVLDMSRIESGKIDLISENVSLPELIEDVMDVFRPLAAEKHLELQINADHVRHEKVVTDRNRLQQVLVNLLSNAIKYTPEGGSVGLRVREIPAFAKGKGQYEFIVTDNGIGMSGDFIPHIFEPFSRTEESKTNQIQGTGLGMAITQNIVSMMNGTIEVKSVLGEGSQFIVAVSFKLCEEAEDNNAELSGLPVLVVDDDQVICESAAEILDDLGMRSSWVLSGKEAIRRVVEAHEAEDDFFSLILDWKMPGMDGLETLKVIRRKLGMDVPIIVVSAYDYSEIEDEFRMAGADAFITKPLFRSKIAHTFHQFCREGRTDASSLPGGEVYTIMEGKRILLVEDNQLNREIAVELLKMHGFLIDEAENGRLAVEKFASSGPEEYDCILMDIQMPVMDGYQASEAIRALTREDARTVPILALTANAFATDIGKAHCAGMNDHVAKPIEVERFMETLRRWIR</sequence>
<dbReference type="RefSeq" id="WP_118019651.1">
    <property type="nucleotide sequence ID" value="NZ_CAUHGS010000029.1"/>
</dbReference>
<dbReference type="InterPro" id="IPR036097">
    <property type="entry name" value="HisK_dim/P_sf"/>
</dbReference>
<protein>
    <recommendedName>
        <fullName evidence="10">Circadian input-output histidine kinase CikA</fullName>
        <ecNumber evidence="3">2.7.13.3</ecNumber>
    </recommendedName>
    <alternativeName>
        <fullName evidence="4">Stage 0 sporulation protein A homolog</fullName>
    </alternativeName>
</protein>
<evidence type="ECO:0000256" key="3">
    <source>
        <dbReference type="ARBA" id="ARBA00012438"/>
    </source>
</evidence>
<feature type="domain" description="PAS" evidence="14">
    <location>
        <begin position="271"/>
        <end position="345"/>
    </location>
</feature>
<evidence type="ECO:0000313" key="15">
    <source>
        <dbReference type="EMBL" id="RGV69583.1"/>
    </source>
</evidence>
<dbReference type="SUPFAM" id="SSF52172">
    <property type="entry name" value="CheY-like"/>
    <property type="match status" value="2"/>
</dbReference>
<dbReference type="PANTHER" id="PTHR43047">
    <property type="entry name" value="TWO-COMPONENT HISTIDINE PROTEIN KINASE"/>
    <property type="match status" value="1"/>
</dbReference>
<evidence type="ECO:0000256" key="11">
    <source>
        <dbReference type="PROSITE-ProRule" id="PRU00169"/>
    </source>
</evidence>
<dbReference type="Pfam" id="PF08447">
    <property type="entry name" value="PAS_3"/>
    <property type="match status" value="1"/>
</dbReference>
<dbReference type="Gene3D" id="3.30.565.10">
    <property type="entry name" value="Histidine kinase-like ATPase, C-terminal domain"/>
    <property type="match status" value="1"/>
</dbReference>
<dbReference type="InterPro" id="IPR005467">
    <property type="entry name" value="His_kinase_dom"/>
</dbReference>
<comment type="similarity">
    <text evidence="2">In the N-terminal section; belongs to the phytochrome family.</text>
</comment>
<evidence type="ECO:0000313" key="16">
    <source>
        <dbReference type="Proteomes" id="UP000284543"/>
    </source>
</evidence>
<accession>A0A412YUD0</accession>
<evidence type="ECO:0000259" key="13">
    <source>
        <dbReference type="PROSITE" id="PS50110"/>
    </source>
</evidence>
<dbReference type="SMART" id="SM00388">
    <property type="entry name" value="HisKA"/>
    <property type="match status" value="1"/>
</dbReference>
<feature type="domain" description="Histidine kinase" evidence="12">
    <location>
        <begin position="424"/>
        <end position="648"/>
    </location>
</feature>
<gene>
    <name evidence="15" type="ORF">DWW02_28090</name>
</gene>
<evidence type="ECO:0000256" key="10">
    <source>
        <dbReference type="ARBA" id="ARBA00074306"/>
    </source>
</evidence>
<dbReference type="PROSITE" id="PS50109">
    <property type="entry name" value="HIS_KIN"/>
    <property type="match status" value="1"/>
</dbReference>
<dbReference type="InterPro" id="IPR036890">
    <property type="entry name" value="HATPase_C_sf"/>
</dbReference>
<evidence type="ECO:0000256" key="9">
    <source>
        <dbReference type="ARBA" id="ARBA00024867"/>
    </source>
</evidence>
<evidence type="ECO:0000256" key="5">
    <source>
        <dbReference type="ARBA" id="ARBA00022553"/>
    </source>
</evidence>
<dbReference type="GO" id="GO:0009927">
    <property type="term" value="F:histidine phosphotransfer kinase activity"/>
    <property type="evidence" value="ECO:0007669"/>
    <property type="project" value="TreeGrafter"/>
</dbReference>
<dbReference type="InterPro" id="IPR000014">
    <property type="entry name" value="PAS"/>
</dbReference>
<dbReference type="Gene3D" id="3.30.450.20">
    <property type="entry name" value="PAS domain"/>
    <property type="match status" value="1"/>
</dbReference>
<dbReference type="PANTHER" id="PTHR43047:SF72">
    <property type="entry name" value="OSMOSENSING HISTIDINE PROTEIN KINASE SLN1"/>
    <property type="match status" value="1"/>
</dbReference>
<dbReference type="PRINTS" id="PR00344">
    <property type="entry name" value="BCTRLSENSOR"/>
</dbReference>
<dbReference type="GO" id="GO:0000155">
    <property type="term" value="F:phosphorelay sensor kinase activity"/>
    <property type="evidence" value="ECO:0007669"/>
    <property type="project" value="InterPro"/>
</dbReference>
<keyword evidence="5 11" id="KW-0597">Phosphoprotein</keyword>
<dbReference type="GO" id="GO:0005886">
    <property type="term" value="C:plasma membrane"/>
    <property type="evidence" value="ECO:0007669"/>
    <property type="project" value="TreeGrafter"/>
</dbReference>
<evidence type="ECO:0000256" key="7">
    <source>
        <dbReference type="ARBA" id="ARBA00022777"/>
    </source>
</evidence>
<evidence type="ECO:0000259" key="14">
    <source>
        <dbReference type="PROSITE" id="PS50112"/>
    </source>
</evidence>
<comment type="caution">
    <text evidence="15">The sequence shown here is derived from an EMBL/GenBank/DDBJ whole genome shotgun (WGS) entry which is preliminary data.</text>
</comment>
<keyword evidence="8" id="KW-0902">Two-component regulatory system</keyword>
<dbReference type="Gene3D" id="1.10.287.130">
    <property type="match status" value="1"/>
</dbReference>
<dbReference type="SMART" id="SM00387">
    <property type="entry name" value="HATPase_c"/>
    <property type="match status" value="1"/>
</dbReference>
<organism evidence="15 16">
    <name type="scientific">Enterocloster bolteae</name>
    <dbReference type="NCBI Taxonomy" id="208479"/>
    <lineage>
        <taxon>Bacteria</taxon>
        <taxon>Bacillati</taxon>
        <taxon>Bacillota</taxon>
        <taxon>Clostridia</taxon>
        <taxon>Lachnospirales</taxon>
        <taxon>Lachnospiraceae</taxon>
        <taxon>Enterocloster</taxon>
    </lineage>
</organism>
<dbReference type="Pfam" id="PF00512">
    <property type="entry name" value="HisKA"/>
    <property type="match status" value="1"/>
</dbReference>
<dbReference type="InterPro" id="IPR004358">
    <property type="entry name" value="Sig_transdc_His_kin-like_C"/>
</dbReference>
<dbReference type="PROSITE" id="PS50110">
    <property type="entry name" value="RESPONSE_REGULATORY"/>
    <property type="match status" value="2"/>
</dbReference>
<proteinExistence type="inferred from homology"/>
<reference evidence="15 16" key="1">
    <citation type="submission" date="2018-08" db="EMBL/GenBank/DDBJ databases">
        <title>A genome reference for cultivated species of the human gut microbiota.</title>
        <authorList>
            <person name="Zou Y."/>
            <person name="Xue W."/>
            <person name="Luo G."/>
        </authorList>
    </citation>
    <scope>NUCLEOTIDE SEQUENCE [LARGE SCALE GENOMIC DNA]</scope>
    <source>
        <strain evidence="15 16">AF14-18</strain>
    </source>
</reference>
<dbReference type="Gene3D" id="3.40.50.2300">
    <property type="match status" value="2"/>
</dbReference>
<dbReference type="InterPro" id="IPR013655">
    <property type="entry name" value="PAS_fold_3"/>
</dbReference>
<dbReference type="CDD" id="cd00082">
    <property type="entry name" value="HisKA"/>
    <property type="match status" value="1"/>
</dbReference>
<evidence type="ECO:0000259" key="12">
    <source>
        <dbReference type="PROSITE" id="PS50109"/>
    </source>
</evidence>
<feature type="modified residue" description="4-aspartylphosphate" evidence="11">
    <location>
        <position position="858"/>
    </location>
</feature>
<dbReference type="InterPro" id="IPR001789">
    <property type="entry name" value="Sig_transdc_resp-reg_receiver"/>
</dbReference>
<dbReference type="SUPFAM" id="SSF55785">
    <property type="entry name" value="PYP-like sensor domain (PAS domain)"/>
    <property type="match status" value="2"/>
</dbReference>
<name>A0A412YUD0_9FIRM</name>
<feature type="domain" description="Response regulatory" evidence="13">
    <location>
        <begin position="663"/>
        <end position="783"/>
    </location>
</feature>
<evidence type="ECO:0000256" key="6">
    <source>
        <dbReference type="ARBA" id="ARBA00022679"/>
    </source>
</evidence>
<dbReference type="Proteomes" id="UP000284543">
    <property type="component" value="Unassembled WGS sequence"/>
</dbReference>
<dbReference type="SMART" id="SM00448">
    <property type="entry name" value="REC"/>
    <property type="match status" value="2"/>
</dbReference>
<comment type="catalytic activity">
    <reaction evidence="1">
        <text>ATP + protein L-histidine = ADP + protein N-phospho-L-histidine.</text>
        <dbReference type="EC" id="2.7.13.3"/>
    </reaction>
</comment>
<dbReference type="NCBIfam" id="TIGR00229">
    <property type="entry name" value="sensory_box"/>
    <property type="match status" value="1"/>
</dbReference>
<dbReference type="InterPro" id="IPR003661">
    <property type="entry name" value="HisK_dim/P_dom"/>
</dbReference>
<feature type="modified residue" description="4-aspartylphosphate" evidence="11">
    <location>
        <position position="717"/>
    </location>
</feature>
<dbReference type="SUPFAM" id="SSF47384">
    <property type="entry name" value="Homodimeric domain of signal transducing histidine kinase"/>
    <property type="match status" value="1"/>
</dbReference>
<dbReference type="AlphaFoldDB" id="A0A412YUD0"/>
<dbReference type="EC" id="2.7.13.3" evidence="3"/>
<evidence type="ECO:0000256" key="4">
    <source>
        <dbReference type="ARBA" id="ARBA00018672"/>
    </source>
</evidence>
<dbReference type="CDD" id="cd17546">
    <property type="entry name" value="REC_hyHK_CKI1_RcsC-like"/>
    <property type="match status" value="2"/>
</dbReference>
<dbReference type="InterPro" id="IPR003594">
    <property type="entry name" value="HATPase_dom"/>
</dbReference>
<dbReference type="Pfam" id="PF00072">
    <property type="entry name" value="Response_reg"/>
    <property type="match status" value="2"/>
</dbReference>
<dbReference type="EMBL" id="QRZM01000023">
    <property type="protein sequence ID" value="RGV69583.1"/>
    <property type="molecule type" value="Genomic_DNA"/>
</dbReference>
<dbReference type="CDD" id="cd00130">
    <property type="entry name" value="PAS"/>
    <property type="match status" value="1"/>
</dbReference>
<dbReference type="SUPFAM" id="SSF55874">
    <property type="entry name" value="ATPase domain of HSP90 chaperone/DNA topoisomerase II/histidine kinase"/>
    <property type="match status" value="1"/>
</dbReference>
<keyword evidence="7" id="KW-0418">Kinase</keyword>
<keyword evidence="6" id="KW-0808">Transferase</keyword>
<dbReference type="Pfam" id="PF13426">
    <property type="entry name" value="PAS_9"/>
    <property type="match status" value="1"/>
</dbReference>
<comment type="function">
    <text evidence="9">May play the central regulatory role in sporulation. It may be an element of the effector pathway responsible for the activation of sporulation genes in response to nutritional stress. Spo0A may act in concert with spo0H (a sigma factor) to control the expression of some genes that are critical to the sporulation process.</text>
</comment>